<dbReference type="PANTHER" id="PTHR35514">
    <property type="entry name" value="THYLAKOID LUMENAL 15.0 KDA PROTEIN 2, CHLOROPLASTIC"/>
    <property type="match status" value="1"/>
</dbReference>
<evidence type="ECO:0000313" key="3">
    <source>
        <dbReference type="EMBL" id="CAJ1945407.1"/>
    </source>
</evidence>
<feature type="signal peptide" evidence="1">
    <location>
        <begin position="1"/>
        <end position="20"/>
    </location>
</feature>
<name>A0AAD2CTH9_9STRA</name>
<accession>A0AAD2CTH9</accession>
<dbReference type="InterPro" id="IPR007621">
    <property type="entry name" value="TPM_dom"/>
</dbReference>
<organism evidence="3 4">
    <name type="scientific">Cylindrotheca closterium</name>
    <dbReference type="NCBI Taxonomy" id="2856"/>
    <lineage>
        <taxon>Eukaryota</taxon>
        <taxon>Sar</taxon>
        <taxon>Stramenopiles</taxon>
        <taxon>Ochrophyta</taxon>
        <taxon>Bacillariophyta</taxon>
        <taxon>Bacillariophyceae</taxon>
        <taxon>Bacillariophycidae</taxon>
        <taxon>Bacillariales</taxon>
        <taxon>Bacillariaceae</taxon>
        <taxon>Cylindrotheca</taxon>
    </lineage>
</organism>
<evidence type="ECO:0000256" key="1">
    <source>
        <dbReference type="SAM" id="SignalP"/>
    </source>
</evidence>
<evidence type="ECO:0000259" key="2">
    <source>
        <dbReference type="Pfam" id="PF04536"/>
    </source>
</evidence>
<keyword evidence="1" id="KW-0732">Signal</keyword>
<protein>
    <recommendedName>
        <fullName evidence="2">TPM domain-containing protein</fullName>
    </recommendedName>
</protein>
<dbReference type="Pfam" id="PF04536">
    <property type="entry name" value="TPM_phosphatase"/>
    <property type="match status" value="1"/>
</dbReference>
<comment type="caution">
    <text evidence="3">The sequence shown here is derived from an EMBL/GenBank/DDBJ whole genome shotgun (WGS) entry which is preliminary data.</text>
</comment>
<dbReference type="Proteomes" id="UP001295423">
    <property type="component" value="Unassembled WGS sequence"/>
</dbReference>
<reference evidence="3" key="1">
    <citation type="submission" date="2023-08" db="EMBL/GenBank/DDBJ databases">
        <authorList>
            <person name="Audoor S."/>
            <person name="Bilcke G."/>
        </authorList>
    </citation>
    <scope>NUCLEOTIDE SEQUENCE</scope>
</reference>
<feature type="domain" description="TPM" evidence="2">
    <location>
        <begin position="71"/>
        <end position="137"/>
    </location>
</feature>
<evidence type="ECO:0000313" key="4">
    <source>
        <dbReference type="Proteomes" id="UP001295423"/>
    </source>
</evidence>
<dbReference type="AlphaFoldDB" id="A0AAD2CTH9"/>
<sequence>MKVLRRTLLVGCIAFAAAFAGETTNGQHCRRKILQGAIGFAAGVAVAPPAFARLESVNRPDLLPAEDNLHVIQTEKFLTNGQVRRMEQLLVQLERETGFRIYVLCQNYPLTPGLAIRDYWDLGKEGQKDDKYVVLIADQFGGRGM</sequence>
<dbReference type="PANTHER" id="PTHR35514:SF1">
    <property type="entry name" value="THYLAKOID LUMENAL 15.0 KDA PROTEIN 2, CHLOROPLASTIC"/>
    <property type="match status" value="1"/>
</dbReference>
<proteinExistence type="predicted"/>
<gene>
    <name evidence="3" type="ORF">CYCCA115_LOCUS9550</name>
</gene>
<keyword evidence="4" id="KW-1185">Reference proteome</keyword>
<feature type="chain" id="PRO_5042133998" description="TPM domain-containing protein" evidence="1">
    <location>
        <begin position="21"/>
        <end position="145"/>
    </location>
</feature>
<dbReference type="EMBL" id="CAKOGP040001402">
    <property type="protein sequence ID" value="CAJ1945407.1"/>
    <property type="molecule type" value="Genomic_DNA"/>
</dbReference>